<dbReference type="Proteomes" id="UP001148838">
    <property type="component" value="Unassembled WGS sequence"/>
</dbReference>
<name>A0ABQ8SWG6_PERAM</name>
<dbReference type="EMBL" id="JAJSOF020000019">
    <property type="protein sequence ID" value="KAJ4438123.1"/>
    <property type="molecule type" value="Genomic_DNA"/>
</dbReference>
<sequence>MLGGHRSHTLAEIYEKISSPMRTRTSEHSVTRVPGRMPYTATPRRGTSPWSEILLKQNLVKKFRTTESVLDNKRTWVKRVLTEEMLDEIGHRLERSPTTSSRRVAQQNQSDSLMAAIGDCHHLCKLMAPVRHRWSISDDIGEIRNTVAALMVALRTLLLAPVLPTVMVVVHKELALFTVQIGKSLLLHLLPTLMVKKKLNRE</sequence>
<gene>
    <name evidence="2" type="ORF">ANN_14062</name>
</gene>
<proteinExistence type="predicted"/>
<keyword evidence="3" id="KW-1185">Reference proteome</keyword>
<comment type="caution">
    <text evidence="2">The sequence shown here is derived from an EMBL/GenBank/DDBJ whole genome shotgun (WGS) entry which is preliminary data.</text>
</comment>
<evidence type="ECO:0000313" key="3">
    <source>
        <dbReference type="Proteomes" id="UP001148838"/>
    </source>
</evidence>
<organism evidence="2 3">
    <name type="scientific">Periplaneta americana</name>
    <name type="common">American cockroach</name>
    <name type="synonym">Blatta americana</name>
    <dbReference type="NCBI Taxonomy" id="6978"/>
    <lineage>
        <taxon>Eukaryota</taxon>
        <taxon>Metazoa</taxon>
        <taxon>Ecdysozoa</taxon>
        <taxon>Arthropoda</taxon>
        <taxon>Hexapoda</taxon>
        <taxon>Insecta</taxon>
        <taxon>Pterygota</taxon>
        <taxon>Neoptera</taxon>
        <taxon>Polyneoptera</taxon>
        <taxon>Dictyoptera</taxon>
        <taxon>Blattodea</taxon>
        <taxon>Blattoidea</taxon>
        <taxon>Blattidae</taxon>
        <taxon>Blattinae</taxon>
        <taxon>Periplaneta</taxon>
    </lineage>
</organism>
<evidence type="ECO:0000256" key="1">
    <source>
        <dbReference type="SAM" id="MobiDB-lite"/>
    </source>
</evidence>
<accession>A0ABQ8SWG6</accession>
<protein>
    <submittedName>
        <fullName evidence="2">Uncharacterized protein</fullName>
    </submittedName>
</protein>
<feature type="region of interest" description="Disordered" evidence="1">
    <location>
        <begin position="14"/>
        <end position="44"/>
    </location>
</feature>
<reference evidence="2 3" key="1">
    <citation type="journal article" date="2022" name="Allergy">
        <title>Genome assembly and annotation of Periplaneta americana reveal a comprehensive cockroach allergen profile.</title>
        <authorList>
            <person name="Wang L."/>
            <person name="Xiong Q."/>
            <person name="Saelim N."/>
            <person name="Wang L."/>
            <person name="Nong W."/>
            <person name="Wan A.T."/>
            <person name="Shi M."/>
            <person name="Liu X."/>
            <person name="Cao Q."/>
            <person name="Hui J.H.L."/>
            <person name="Sookrung N."/>
            <person name="Leung T.F."/>
            <person name="Tungtrongchitr A."/>
            <person name="Tsui S.K.W."/>
        </authorList>
    </citation>
    <scope>NUCLEOTIDE SEQUENCE [LARGE SCALE GENOMIC DNA]</scope>
    <source>
        <strain evidence="2">PWHHKU_190912</strain>
    </source>
</reference>
<evidence type="ECO:0000313" key="2">
    <source>
        <dbReference type="EMBL" id="KAJ4438123.1"/>
    </source>
</evidence>